<comment type="caution">
    <text evidence="3">The sequence shown here is derived from an EMBL/GenBank/DDBJ whole genome shotgun (WGS) entry which is preliminary data.</text>
</comment>
<dbReference type="Gene3D" id="1.10.1740.180">
    <property type="match status" value="1"/>
</dbReference>
<dbReference type="Pfam" id="PF11564">
    <property type="entry name" value="BpuJI_N"/>
    <property type="match status" value="1"/>
</dbReference>
<dbReference type="Pfam" id="PF13020">
    <property type="entry name" value="NOV_C"/>
    <property type="match status" value="1"/>
</dbReference>
<dbReference type="EMBL" id="BAOU01000041">
    <property type="protein sequence ID" value="GAD05807.1"/>
    <property type="molecule type" value="Genomic_DNA"/>
</dbReference>
<dbReference type="Gene3D" id="1.10.10.2090">
    <property type="match status" value="1"/>
</dbReference>
<name>T1CPP8_9PORP</name>
<proteinExistence type="predicted"/>
<evidence type="ECO:0008006" key="5">
    <source>
        <dbReference type="Google" id="ProtNLM"/>
    </source>
</evidence>
<evidence type="ECO:0000313" key="4">
    <source>
        <dbReference type="Proteomes" id="UP000018031"/>
    </source>
</evidence>
<feature type="domain" description="Protein NO VEIN C-terminal" evidence="2">
    <location>
        <begin position="317"/>
        <end position="416"/>
    </location>
</feature>
<dbReference type="Proteomes" id="UP000018031">
    <property type="component" value="Unassembled WGS sequence"/>
</dbReference>
<feature type="domain" description="Restriction endonuclease type II BpuJI N-terminal" evidence="1">
    <location>
        <begin position="2"/>
        <end position="264"/>
    </location>
</feature>
<reference evidence="4" key="1">
    <citation type="journal article" date="2013" name="Genome">
        <title>Draft Genome Sequences of Porphyromonas crevioricanis JCM 15906T and Porphyromonas cansulci JCM 13913T Isolated from a Canine Oral Cavity.</title>
        <authorList>
            <person name="Sakamoto M."/>
            <person name="Tanaka N."/>
            <person name="Shiwa Y."/>
            <person name="Yoshikawa H."/>
            <person name="Ohkuma M."/>
        </authorList>
    </citation>
    <scope>NUCLEOTIDE SEQUENCE [LARGE SCALE GENOMIC DNA]</scope>
    <source>
        <strain evidence="4">JCM 15906</strain>
    </source>
</reference>
<sequence>MANECCKIPTCSCAEYSKRYLDAIRLFPENIGLAEKTLQNWRTETPALFGFYTEDKLSDVTTTSRMATFLNENQDLTQFLRLFLRTFQFPGRHLKPNENIPLIKKGIRFKPAQWIVRVLLAGNELLAGRGKEMSISGLEATYCIFNDVFVTSGVLTPREVAQTILYNRENKIKYYNKKDPRIQSRTGKPMSLGDVKRYAQDILDYMELASILEEHNGFFYLKPNEVKVIASFKEDNLFFDGYESFYSEQGYTTTDIARVEVDWFDYVNSNLDENLFQTDISSLLDGKNEIDVVVIDRIQSLLDNGDKTTKDIGNLGEALICGHEKMRLKIAGYDHLAKLVQVVDSPSYHPGFDIDSFEGDGSNLHRYIEVKTTISKQKLHLYAFHMSLNEWSVAETHREHYCVYRLMLSQNSQVLYILRNPVSLYKTDQISAMPRNGMEISFSPSIVEPTPLLTWHD</sequence>
<reference evidence="3 4" key="2">
    <citation type="journal article" date="2013" name="Genome Announc.">
        <title>Draft Genome Sequences of Porphyromonas crevioricanis JCM 15906T and Porphyromonas cansulci JCM 13913T Isolated from a Canine Oral Cavity.</title>
        <authorList>
            <person name="Sakamoto M."/>
            <person name="Tanaka N."/>
            <person name="Shiwa Y."/>
            <person name="Yoshikawa H."/>
            <person name="Ohkuma M."/>
        </authorList>
    </citation>
    <scope>NUCLEOTIDE SEQUENCE [LARGE SCALE GENOMIC DNA]</scope>
    <source>
        <strain evidence="3 4">JCM 15906</strain>
    </source>
</reference>
<protein>
    <recommendedName>
        <fullName evidence="5">Protein NO VEIN C-terminal domain-containing protein</fullName>
    </recommendedName>
</protein>
<organism evidence="3 4">
    <name type="scientific">Porphyromonas crevioricanis JCM 15906</name>
    <dbReference type="NCBI Taxonomy" id="1305617"/>
    <lineage>
        <taxon>Bacteria</taxon>
        <taxon>Pseudomonadati</taxon>
        <taxon>Bacteroidota</taxon>
        <taxon>Bacteroidia</taxon>
        <taxon>Bacteroidales</taxon>
        <taxon>Porphyromonadaceae</taxon>
        <taxon>Porphyromonas</taxon>
    </lineage>
</organism>
<gene>
    <name evidence="3" type="ORF">PORCRE_1516</name>
</gene>
<evidence type="ECO:0000259" key="2">
    <source>
        <dbReference type="Pfam" id="PF13020"/>
    </source>
</evidence>
<dbReference type="InterPro" id="IPR021108">
    <property type="entry name" value="Restrct_endonuc_II_BpuJI_N"/>
</dbReference>
<dbReference type="AlphaFoldDB" id="T1CPP8"/>
<dbReference type="InterPro" id="IPR024975">
    <property type="entry name" value="NOV_C"/>
</dbReference>
<evidence type="ECO:0000313" key="3">
    <source>
        <dbReference type="EMBL" id="GAD05807.1"/>
    </source>
</evidence>
<accession>T1CPP8</accession>
<evidence type="ECO:0000259" key="1">
    <source>
        <dbReference type="Pfam" id="PF11564"/>
    </source>
</evidence>